<proteinExistence type="predicted"/>
<reference evidence="2 3" key="1">
    <citation type="journal article" date="2010" name="Science">
        <title>Genomic comparison of the ants Camponotus floridanus and Harpegnathos saltator.</title>
        <authorList>
            <person name="Bonasio R."/>
            <person name="Zhang G."/>
            <person name="Ye C."/>
            <person name="Mutti N.S."/>
            <person name="Fang X."/>
            <person name="Qin N."/>
            <person name="Donahue G."/>
            <person name="Yang P."/>
            <person name="Li Q."/>
            <person name="Li C."/>
            <person name="Zhang P."/>
            <person name="Huang Z."/>
            <person name="Berger S.L."/>
            <person name="Reinberg D."/>
            <person name="Wang J."/>
            <person name="Liebig J."/>
        </authorList>
    </citation>
    <scope>NUCLEOTIDE SEQUENCE [LARGE SCALE GENOMIC DNA]</scope>
    <source>
        <strain evidence="2 3">R22 G/1</strain>
    </source>
</reference>
<feature type="region of interest" description="Disordered" evidence="1">
    <location>
        <begin position="42"/>
        <end position="67"/>
    </location>
</feature>
<dbReference type="OrthoDB" id="7615112at2759"/>
<dbReference type="AlphaFoldDB" id="E2C827"/>
<evidence type="ECO:0000256" key="1">
    <source>
        <dbReference type="SAM" id="MobiDB-lite"/>
    </source>
</evidence>
<dbReference type="InParanoid" id="E2C827"/>
<dbReference type="Proteomes" id="UP000008237">
    <property type="component" value="Unassembled WGS sequence"/>
</dbReference>
<sequence>MVTLGRPVTRAVPEPVHINDVTITFTTAYGARAIMVTENTKTTEVNTASKRMPTDSSQGQQPPKKKRKVYTVNIVMQKSRVRGNRDPKTGIFIPASLATTSQASTSLATTADTATTIRASAGENSATGNMALSKRSREGMSGSSTSSIEMRVLELIPELVRKRDPRGRKATTGHRVGLREKREVKAIRRRVEAENDLEREVEDLLGRGMVHTMSDKRPVEEVFKDSASKVLLREVGSAELASEAGCALGAFRLVAWRS</sequence>
<keyword evidence="3" id="KW-1185">Reference proteome</keyword>
<accession>E2C827</accession>
<organism evidence="3">
    <name type="scientific">Harpegnathos saltator</name>
    <name type="common">Jerdon's jumping ant</name>
    <dbReference type="NCBI Taxonomy" id="610380"/>
    <lineage>
        <taxon>Eukaryota</taxon>
        <taxon>Metazoa</taxon>
        <taxon>Ecdysozoa</taxon>
        <taxon>Arthropoda</taxon>
        <taxon>Hexapoda</taxon>
        <taxon>Insecta</taxon>
        <taxon>Pterygota</taxon>
        <taxon>Neoptera</taxon>
        <taxon>Endopterygota</taxon>
        <taxon>Hymenoptera</taxon>
        <taxon>Apocrita</taxon>
        <taxon>Aculeata</taxon>
        <taxon>Formicoidea</taxon>
        <taxon>Formicidae</taxon>
        <taxon>Ponerinae</taxon>
        <taxon>Ponerini</taxon>
        <taxon>Harpegnathos</taxon>
    </lineage>
</organism>
<gene>
    <name evidence="2" type="ORF">EAI_06749</name>
</gene>
<protein>
    <submittedName>
        <fullName evidence="2">Uncharacterized protein</fullName>
    </submittedName>
</protein>
<dbReference type="EMBL" id="GL453526">
    <property type="protein sequence ID" value="EFN75903.1"/>
    <property type="molecule type" value="Genomic_DNA"/>
</dbReference>
<name>E2C827_HARSA</name>
<evidence type="ECO:0000313" key="2">
    <source>
        <dbReference type="EMBL" id="EFN75903.1"/>
    </source>
</evidence>
<evidence type="ECO:0000313" key="3">
    <source>
        <dbReference type="Proteomes" id="UP000008237"/>
    </source>
</evidence>